<evidence type="ECO:0000256" key="1">
    <source>
        <dbReference type="SAM" id="Phobius"/>
    </source>
</evidence>
<accession>A0A1I3PS20</accession>
<dbReference type="STRING" id="1576369.SAMN05421753_11719"/>
<dbReference type="SUPFAM" id="SSF82714">
    <property type="entry name" value="Multidrug efflux transporter AcrB TolC docking domain, DN and DC subdomains"/>
    <property type="match status" value="2"/>
</dbReference>
<dbReference type="GO" id="GO:0042910">
    <property type="term" value="F:xenobiotic transmembrane transporter activity"/>
    <property type="evidence" value="ECO:0007669"/>
    <property type="project" value="TreeGrafter"/>
</dbReference>
<keyword evidence="1" id="KW-0812">Transmembrane</keyword>
<dbReference type="GO" id="GO:0005886">
    <property type="term" value="C:plasma membrane"/>
    <property type="evidence" value="ECO:0007669"/>
    <property type="project" value="TreeGrafter"/>
</dbReference>
<evidence type="ECO:0000313" key="3">
    <source>
        <dbReference type="Proteomes" id="UP000199518"/>
    </source>
</evidence>
<dbReference type="Proteomes" id="UP000199518">
    <property type="component" value="Unassembled WGS sequence"/>
</dbReference>
<sequence>MWIVRLALQRPYTFVVMAMLIAILGTVTVTRMPTDIFPEIDIPVIAVIWNYTGISPDDMETRIVGNFERILVSTVNGIEHIESQSLNGISVVKIFLQPGSEVDAAVSQTVASSQTALRNAPQGTFPPLVMRYSASNVPIVQLSLGSESLNEQQLFDLATNSLRPGMASVPGAQVPYPYGGKVRQVMVDIDPVKLFAWKLSANDVASAVNAQNLVLPAGTAKIGTQEYNVRLNSSPDVIAALGDLPVRTVGGRTIYVRDVASVRDGFTPQTNIVRVDGQRGVLQPIYKAGASTLQIVGGVRERLPQLMDTMPKALNMVLLSDQSIFVRAALEGVVHEAAIAAGLTAAMILLFLGSWRSTLIVIISIPLSIFVSIIMLDFLGYSLNVMTLGGMALAVGILVDDATVEIENIHRNLHQRKHLVEAILDGAQQIAVPAFVSTLSICIVFVPVAFITGAAKSLFVPLALAVVFAMMTSYFLSRTLVPTMIHYLLAAEVELYGGAADDNQHHKIKKNLIWRVHEAFNRQFDRLKEFYGLCLSWALAHRVLATTTFLLFVTLSSGLYFVVGRDFFPTVDAGQIRLHVRAPPGTRIEETERYFGQVSRSIREHLPEHEIVTIVENIGIPNSGINLALSDGALMSAADGEILIRLAEHHSPTEEHIDRLRQQLNDEFPDLTFFFQPPDIATQILNFGLPAPIDVQLVGPRGNMLKNYEIAKQLRDEISRIPGAVDVHVHQVPLTPELYIESDRTLLSQMGLSQRQVASDLLVSLSSNAQAAPNYWLDPRNGVQYTLAVQTPQVKIDSIDSLTNTPVTPVGATQPQLLGNLAQVKHRLGPTNVTHYNIAVSFDVLAGVQGADLGRVSGEINKLIEQLRPNLPRGTTITVRGQVESMNSSFRGLAFGLVFAVVLVYLLMVVNFQSWLDPMIILMALPGAVSGILWMLFLTGTTLNVPSLMGSIMCIGVATANSILLITFANDQRKLGKNAHDAAWAAGVTRLRPVMMTALAMIIGMLPMAIGMGEGGEQNAPLGRAVIGGLSMATLSTLFFVPIVYSALRTKAPVEELNLEIARYDHAHGS</sequence>
<keyword evidence="1" id="KW-0472">Membrane</keyword>
<dbReference type="InterPro" id="IPR027463">
    <property type="entry name" value="AcrB_DN_DC_subdom"/>
</dbReference>
<gene>
    <name evidence="2" type="ORF">SAMN05421753_11719</name>
</gene>
<feature type="transmembrane region" description="Helical" evidence="1">
    <location>
        <begin position="12"/>
        <end position="30"/>
    </location>
</feature>
<reference evidence="3" key="1">
    <citation type="submission" date="2016-10" db="EMBL/GenBank/DDBJ databases">
        <authorList>
            <person name="Varghese N."/>
            <person name="Submissions S."/>
        </authorList>
    </citation>
    <scope>NUCLEOTIDE SEQUENCE [LARGE SCALE GENOMIC DNA]</scope>
    <source>
        <strain evidence="3">DSM 26348</strain>
    </source>
</reference>
<dbReference type="PANTHER" id="PTHR32063">
    <property type="match status" value="1"/>
</dbReference>
<dbReference type="InterPro" id="IPR001036">
    <property type="entry name" value="Acrflvin-R"/>
</dbReference>
<proteinExistence type="predicted"/>
<dbReference type="OrthoDB" id="9757876at2"/>
<dbReference type="Gene3D" id="3.30.2090.10">
    <property type="entry name" value="Multidrug efflux transporter AcrB TolC docking domain, DN and DC subdomains"/>
    <property type="match status" value="2"/>
</dbReference>
<dbReference type="PRINTS" id="PR00702">
    <property type="entry name" value="ACRIFLAVINRP"/>
</dbReference>
<feature type="transmembrane region" description="Helical" evidence="1">
    <location>
        <begin position="1025"/>
        <end position="1048"/>
    </location>
</feature>
<feature type="transmembrane region" description="Helical" evidence="1">
    <location>
        <begin position="892"/>
        <end position="912"/>
    </location>
</feature>
<feature type="transmembrane region" description="Helical" evidence="1">
    <location>
        <begin position="991"/>
        <end position="1013"/>
    </location>
</feature>
<feature type="transmembrane region" description="Helical" evidence="1">
    <location>
        <begin position="458"/>
        <end position="476"/>
    </location>
</feature>
<dbReference type="AlphaFoldDB" id="A0A1I3PS20"/>
<dbReference type="EMBL" id="FOQD01000017">
    <property type="protein sequence ID" value="SFJ24418.1"/>
    <property type="molecule type" value="Genomic_DNA"/>
</dbReference>
<dbReference type="SUPFAM" id="SSF82866">
    <property type="entry name" value="Multidrug efflux transporter AcrB transmembrane domain"/>
    <property type="match status" value="2"/>
</dbReference>
<dbReference type="SUPFAM" id="SSF82693">
    <property type="entry name" value="Multidrug efflux transporter AcrB pore domain, PN1, PN2, PC1 and PC2 subdomains"/>
    <property type="match status" value="3"/>
</dbReference>
<dbReference type="RefSeq" id="WP_092054301.1">
    <property type="nucleotide sequence ID" value="NZ_FOQD01000017.1"/>
</dbReference>
<feature type="transmembrane region" description="Helical" evidence="1">
    <location>
        <begin position="430"/>
        <end position="452"/>
    </location>
</feature>
<name>A0A1I3PS20_9PLAN</name>
<dbReference type="Gene3D" id="3.30.70.1440">
    <property type="entry name" value="Multidrug efflux transporter AcrB pore domain"/>
    <property type="match status" value="1"/>
</dbReference>
<dbReference type="Gene3D" id="1.20.1640.10">
    <property type="entry name" value="Multidrug efflux transporter AcrB transmembrane domain"/>
    <property type="match status" value="2"/>
</dbReference>
<organism evidence="2 3">
    <name type="scientific">Planctomicrobium piriforme</name>
    <dbReference type="NCBI Taxonomy" id="1576369"/>
    <lineage>
        <taxon>Bacteria</taxon>
        <taxon>Pseudomonadati</taxon>
        <taxon>Planctomycetota</taxon>
        <taxon>Planctomycetia</taxon>
        <taxon>Planctomycetales</taxon>
        <taxon>Planctomycetaceae</taxon>
        <taxon>Planctomicrobium</taxon>
    </lineage>
</organism>
<feature type="transmembrane region" description="Helical" evidence="1">
    <location>
        <begin position="919"/>
        <end position="937"/>
    </location>
</feature>
<feature type="transmembrane region" description="Helical" evidence="1">
    <location>
        <begin position="359"/>
        <end position="379"/>
    </location>
</feature>
<feature type="transmembrane region" description="Helical" evidence="1">
    <location>
        <begin position="949"/>
        <end position="970"/>
    </location>
</feature>
<dbReference type="PANTHER" id="PTHR32063:SF8">
    <property type="entry name" value="CATION EFFLUX PROTEIN"/>
    <property type="match status" value="1"/>
</dbReference>
<dbReference type="Gene3D" id="3.30.70.1430">
    <property type="entry name" value="Multidrug efflux transporter AcrB pore domain"/>
    <property type="match status" value="2"/>
</dbReference>
<dbReference type="Gene3D" id="3.30.70.1320">
    <property type="entry name" value="Multidrug efflux transporter AcrB pore domain like"/>
    <property type="match status" value="1"/>
</dbReference>
<feature type="transmembrane region" description="Helical" evidence="1">
    <location>
        <begin position="333"/>
        <end position="352"/>
    </location>
</feature>
<dbReference type="Pfam" id="PF00873">
    <property type="entry name" value="ACR_tran"/>
    <property type="match status" value="1"/>
</dbReference>
<keyword evidence="3" id="KW-1185">Reference proteome</keyword>
<evidence type="ECO:0000313" key="2">
    <source>
        <dbReference type="EMBL" id="SFJ24418.1"/>
    </source>
</evidence>
<protein>
    <submittedName>
        <fullName evidence="2">Multidrug efflux pump subunit AcrB</fullName>
    </submittedName>
</protein>
<keyword evidence="1" id="KW-1133">Transmembrane helix</keyword>